<accession>A0ABX7BMM3</accession>
<dbReference type="InterPro" id="IPR036188">
    <property type="entry name" value="FAD/NAD-bd_sf"/>
</dbReference>
<reference evidence="2 3" key="1">
    <citation type="submission" date="2021-01" db="EMBL/GenBank/DDBJ databases">
        <title>Brevundimonas vitis sp. nov., an bacterium isolated from grape (Vitis vinifera).</title>
        <authorList>
            <person name="Jiang L."/>
            <person name="Lee J."/>
        </authorList>
    </citation>
    <scope>NUCLEOTIDE SEQUENCE [LARGE SCALE GENOMIC DNA]</scope>
    <source>
        <strain evidence="2 3">GRTSA-9</strain>
    </source>
</reference>
<evidence type="ECO:0000259" key="1">
    <source>
        <dbReference type="Pfam" id="PF01593"/>
    </source>
</evidence>
<sequence>MTAHLVADATTRPVRGNKIAVVGSGIAGLTCAWLLSKSHDVTLYEADDRIGGHSNTVEAPTPSAPVAVDTGFIVYNEGNYPNLTALFEHLNVPTKPAHMSFAVSIDEGAFEYSSHGLTALFAQKRNYASPKFWGMIGDLLRFQKEAPRDLASLERSGESLDAYLTRKGFGALFREAHLLPQAAAIWSCTMDQMTDYPAASFVKFYMNHNLLKLDLKPTWRTVDGGSREYVSRLVADFDGTVVTRAGITGVVRGRDGAALRFSDERVERFDAVVLATHSDQALRLLEAPTAEERRLLGAITYRPNRVLLHRDTSLMPKRRRAWASWTHMGYSERAGEGGVTYWMNELQGLEGPPLFVSLNPAREPDPDLVLGQWDYEHPVFDIAAVAAQKELWSLQGRRNVWFAGAWFGSGFHEDGAQAGLAVAEQLGGMRRPWSVANESGRIHVAPAPHALTSNDLLGAVA</sequence>
<dbReference type="RefSeq" id="WP_201103130.1">
    <property type="nucleotide sequence ID" value="NZ_CP067977.1"/>
</dbReference>
<dbReference type="Proteomes" id="UP000595448">
    <property type="component" value="Chromosome"/>
</dbReference>
<dbReference type="Gene3D" id="1.10.3110.10">
    <property type="entry name" value="protoporphyrinogen ix oxidase, domain 3"/>
    <property type="match status" value="1"/>
</dbReference>
<dbReference type="InterPro" id="IPR002937">
    <property type="entry name" value="Amino_oxidase"/>
</dbReference>
<name>A0ABX7BMM3_9CAUL</name>
<dbReference type="PANTHER" id="PTHR42923">
    <property type="entry name" value="PROTOPORPHYRINOGEN OXIDASE"/>
    <property type="match status" value="1"/>
</dbReference>
<dbReference type="EMBL" id="CP067977">
    <property type="protein sequence ID" value="QQQ18776.1"/>
    <property type="molecule type" value="Genomic_DNA"/>
</dbReference>
<dbReference type="InterPro" id="IPR050464">
    <property type="entry name" value="Zeta_carotene_desat/Oxidored"/>
</dbReference>
<dbReference type="Pfam" id="PF01593">
    <property type="entry name" value="Amino_oxidase"/>
    <property type="match status" value="1"/>
</dbReference>
<protein>
    <submittedName>
        <fullName evidence="2">FAD-dependent oxidoreductase</fullName>
    </submittedName>
</protein>
<organism evidence="2 3">
    <name type="scientific">Brevundimonas vitisensis</name>
    <dbReference type="NCBI Taxonomy" id="2800818"/>
    <lineage>
        <taxon>Bacteria</taxon>
        <taxon>Pseudomonadati</taxon>
        <taxon>Pseudomonadota</taxon>
        <taxon>Alphaproteobacteria</taxon>
        <taxon>Caulobacterales</taxon>
        <taxon>Caulobacteraceae</taxon>
        <taxon>Brevundimonas</taxon>
    </lineage>
</organism>
<feature type="domain" description="Amine oxidase" evidence="1">
    <location>
        <begin position="26"/>
        <end position="297"/>
    </location>
</feature>
<dbReference type="Gene3D" id="3.90.660.20">
    <property type="entry name" value="Protoporphyrinogen oxidase, mitochondrial, domain 2"/>
    <property type="match status" value="1"/>
</dbReference>
<dbReference type="SUPFAM" id="SSF51905">
    <property type="entry name" value="FAD/NAD(P)-binding domain"/>
    <property type="match status" value="1"/>
</dbReference>
<dbReference type="PANTHER" id="PTHR42923:SF17">
    <property type="entry name" value="AMINE OXIDASE DOMAIN-CONTAINING PROTEIN"/>
    <property type="match status" value="1"/>
</dbReference>
<keyword evidence="3" id="KW-1185">Reference proteome</keyword>
<evidence type="ECO:0000313" key="2">
    <source>
        <dbReference type="EMBL" id="QQQ18776.1"/>
    </source>
</evidence>
<proteinExistence type="predicted"/>
<gene>
    <name evidence="2" type="ORF">JIP62_01080</name>
</gene>
<evidence type="ECO:0000313" key="3">
    <source>
        <dbReference type="Proteomes" id="UP000595448"/>
    </source>
</evidence>
<dbReference type="Gene3D" id="3.50.50.60">
    <property type="entry name" value="FAD/NAD(P)-binding domain"/>
    <property type="match status" value="1"/>
</dbReference>